<sequence>MKKLQEAEEDEFEAAKKKQQQEIDYDNIDIEDVPGREPPAYVHLKTGEGLRSKIGNDIKFDNLTLSVPGKILLQNASLTLAYGQKYGFVGRNGIGKSTLVKKIAMRDEITIAPHLRVLYVEQEVTGDDKTPLQCVLSADLERDWLLQEEKTLIELDKVNPNWPYDPREKRNYTLRDIYDRLKETEADKAAVRASNILVGLGFTMEELDTKKSKDYSGGWRMRIALARALFCRPEVLLLDEPSNHLDLHACVWLEKYLNSWDRTLLVVSHEASFLNEVVDNIIHIHDQRLSQYKGNYDAFTKQRAQNQRTKEKAKDKQDTKLKKMNEFITKNKNNTNAKQAASRERKMEKMEKIEIEREENSLVVSFPDPEPLTPPLLVFKHVDFGYENKPLMFKNLEIGVDMDSKIALVGFNGVGKSTLMKLMNGDLHETNGYIERSRKCRVAKFSQHFVDQLDVNVSAVEYFQTKFNNPPIQKIRNHLGRFGIVGSLPLHKINTLSGGQKSRVILAELSWSEPHILLLDEPTNHLDIDAIEALADGINEFTGGVVLISHNQHLINLIAEQIWVVRKDGTIYLYPGTFMDYKEEISREIDNMVIRS</sequence>
<dbReference type="FunFam" id="3.40.50.300:FF:002699">
    <property type="entry name" value="ATP-binding cassette protein putative"/>
    <property type="match status" value="1"/>
</dbReference>
<dbReference type="FunFam" id="3.40.50.300:FF:000104">
    <property type="entry name" value="ATP-binding cassette sub-family F member 3"/>
    <property type="match status" value="1"/>
</dbReference>
<dbReference type="InterPro" id="IPR003439">
    <property type="entry name" value="ABC_transporter-like_ATP-bd"/>
</dbReference>
<dbReference type="KEGG" id="dpp:DICPUDRAFT_52338"/>
<feature type="domain" description="ABC transporter" evidence="5">
    <location>
        <begin position="377"/>
        <end position="593"/>
    </location>
</feature>
<protein>
    <recommendedName>
        <fullName evidence="5">ABC transporter domain-containing protein</fullName>
    </recommendedName>
</protein>
<dbReference type="InterPro" id="IPR027417">
    <property type="entry name" value="P-loop_NTPase"/>
</dbReference>
<reference evidence="7" key="1">
    <citation type="journal article" date="2011" name="Genome Biol.">
        <title>Comparative genomics of the social amoebae Dictyostelium discoideum and Dictyostelium purpureum.</title>
        <authorList>
            <consortium name="US DOE Joint Genome Institute (JGI-PGF)"/>
            <person name="Sucgang R."/>
            <person name="Kuo A."/>
            <person name="Tian X."/>
            <person name="Salerno W."/>
            <person name="Parikh A."/>
            <person name="Feasley C.L."/>
            <person name="Dalin E."/>
            <person name="Tu H."/>
            <person name="Huang E."/>
            <person name="Barry K."/>
            <person name="Lindquist E."/>
            <person name="Shapiro H."/>
            <person name="Bruce D."/>
            <person name="Schmutz J."/>
            <person name="Salamov A."/>
            <person name="Fey P."/>
            <person name="Gaudet P."/>
            <person name="Anjard C."/>
            <person name="Babu M.M."/>
            <person name="Basu S."/>
            <person name="Bushmanova Y."/>
            <person name="van der Wel H."/>
            <person name="Katoh-Kurasawa M."/>
            <person name="Dinh C."/>
            <person name="Coutinho P.M."/>
            <person name="Saito T."/>
            <person name="Elias M."/>
            <person name="Schaap P."/>
            <person name="Kay R.R."/>
            <person name="Henrissat B."/>
            <person name="Eichinger L."/>
            <person name="Rivero F."/>
            <person name="Putnam N.H."/>
            <person name="West C.M."/>
            <person name="Loomis W.F."/>
            <person name="Chisholm R.L."/>
            <person name="Shaulsky G."/>
            <person name="Strassmann J.E."/>
            <person name="Queller D.C."/>
            <person name="Kuspa A."/>
            <person name="Grigoriev I.V."/>
        </authorList>
    </citation>
    <scope>NUCLEOTIDE SEQUENCE [LARGE SCALE GENOMIC DNA]</scope>
    <source>
        <strain evidence="7">QSDP1</strain>
    </source>
</reference>
<accession>F0Z7W5</accession>
<dbReference type="GO" id="GO:0016887">
    <property type="term" value="F:ATP hydrolysis activity"/>
    <property type="evidence" value="ECO:0007669"/>
    <property type="project" value="InterPro"/>
</dbReference>
<evidence type="ECO:0000313" key="7">
    <source>
        <dbReference type="Proteomes" id="UP000001064"/>
    </source>
</evidence>
<dbReference type="SMART" id="SM00382">
    <property type="entry name" value="AAA"/>
    <property type="match status" value="2"/>
</dbReference>
<dbReference type="STRING" id="5786.F0Z7W5"/>
<feature type="region of interest" description="Disordered" evidence="4">
    <location>
        <begin position="1"/>
        <end position="20"/>
    </location>
</feature>
<keyword evidence="3" id="KW-0067">ATP-binding</keyword>
<evidence type="ECO:0000256" key="2">
    <source>
        <dbReference type="ARBA" id="ARBA00022741"/>
    </source>
</evidence>
<dbReference type="InterPro" id="IPR032781">
    <property type="entry name" value="ABC_tran_Xtn"/>
</dbReference>
<dbReference type="FunCoup" id="F0Z7W5">
    <property type="interactions" value="91"/>
</dbReference>
<keyword evidence="2" id="KW-0547">Nucleotide-binding</keyword>
<dbReference type="PANTHER" id="PTHR19211">
    <property type="entry name" value="ATP-BINDING TRANSPORT PROTEIN-RELATED"/>
    <property type="match status" value="1"/>
</dbReference>
<evidence type="ECO:0000256" key="3">
    <source>
        <dbReference type="ARBA" id="ARBA00022840"/>
    </source>
</evidence>
<dbReference type="InterPro" id="IPR003593">
    <property type="entry name" value="AAA+_ATPase"/>
</dbReference>
<organism evidence="6 7">
    <name type="scientific">Dictyostelium purpureum</name>
    <name type="common">Slime mold</name>
    <dbReference type="NCBI Taxonomy" id="5786"/>
    <lineage>
        <taxon>Eukaryota</taxon>
        <taxon>Amoebozoa</taxon>
        <taxon>Evosea</taxon>
        <taxon>Eumycetozoa</taxon>
        <taxon>Dictyostelia</taxon>
        <taxon>Dictyosteliales</taxon>
        <taxon>Dictyosteliaceae</taxon>
        <taxon>Dictyostelium</taxon>
    </lineage>
</organism>
<dbReference type="PANTHER" id="PTHR19211:SF14">
    <property type="entry name" value="ATP-BINDING CASSETTE SUB-FAMILY F MEMBER 1"/>
    <property type="match status" value="1"/>
</dbReference>
<feature type="domain" description="ABC transporter" evidence="5">
    <location>
        <begin position="58"/>
        <end position="311"/>
    </location>
</feature>
<dbReference type="RefSeq" id="XP_003283480.1">
    <property type="nucleotide sequence ID" value="XM_003283432.1"/>
</dbReference>
<dbReference type="AlphaFoldDB" id="F0Z7W5"/>
<dbReference type="Gene3D" id="3.40.50.300">
    <property type="entry name" value="P-loop containing nucleotide triphosphate hydrolases"/>
    <property type="match status" value="2"/>
</dbReference>
<dbReference type="GeneID" id="10509385"/>
<evidence type="ECO:0000259" key="5">
    <source>
        <dbReference type="PROSITE" id="PS50893"/>
    </source>
</evidence>
<dbReference type="GO" id="GO:0005524">
    <property type="term" value="F:ATP binding"/>
    <property type="evidence" value="ECO:0000318"/>
    <property type="project" value="GO_Central"/>
</dbReference>
<evidence type="ECO:0000256" key="4">
    <source>
        <dbReference type="SAM" id="MobiDB-lite"/>
    </source>
</evidence>
<dbReference type="Pfam" id="PF00005">
    <property type="entry name" value="ABC_tran"/>
    <property type="match status" value="2"/>
</dbReference>
<dbReference type="OMA" id="QMGLQFE"/>
<dbReference type="eggNOG" id="KOG0062">
    <property type="taxonomic scope" value="Eukaryota"/>
</dbReference>
<evidence type="ECO:0000256" key="1">
    <source>
        <dbReference type="ARBA" id="ARBA00022737"/>
    </source>
</evidence>
<dbReference type="PROSITE" id="PS50893">
    <property type="entry name" value="ABC_TRANSPORTER_2"/>
    <property type="match status" value="2"/>
</dbReference>
<dbReference type="EMBL" id="GL870948">
    <property type="protein sequence ID" value="EGC39977.1"/>
    <property type="molecule type" value="Genomic_DNA"/>
</dbReference>
<dbReference type="VEuPathDB" id="AmoebaDB:DICPUDRAFT_52338"/>
<dbReference type="Proteomes" id="UP000001064">
    <property type="component" value="Unassembled WGS sequence"/>
</dbReference>
<name>F0Z7W5_DICPU</name>
<dbReference type="GO" id="GO:0031288">
    <property type="term" value="P:sorocarp morphogenesis"/>
    <property type="evidence" value="ECO:0007669"/>
    <property type="project" value="EnsemblProtists"/>
</dbReference>
<keyword evidence="1" id="KW-0677">Repeat</keyword>
<evidence type="ECO:0000313" key="6">
    <source>
        <dbReference type="EMBL" id="EGC39977.1"/>
    </source>
</evidence>
<dbReference type="PROSITE" id="PS00211">
    <property type="entry name" value="ABC_TRANSPORTER_1"/>
    <property type="match status" value="2"/>
</dbReference>
<gene>
    <name evidence="6" type="primary">ABCF4</name>
    <name evidence="6" type="ORF">DICPUDRAFT_52338</name>
</gene>
<dbReference type="CDD" id="cd03221">
    <property type="entry name" value="ABCF_EF-3"/>
    <property type="match status" value="2"/>
</dbReference>
<dbReference type="SUPFAM" id="SSF52540">
    <property type="entry name" value="P-loop containing nucleoside triphosphate hydrolases"/>
    <property type="match status" value="2"/>
</dbReference>
<dbReference type="InterPro" id="IPR017871">
    <property type="entry name" value="ABC_transporter-like_CS"/>
</dbReference>
<dbReference type="OrthoDB" id="2110130at2759"/>
<dbReference type="InParanoid" id="F0Z7W5"/>
<keyword evidence="7" id="KW-1185">Reference proteome</keyword>
<dbReference type="InterPro" id="IPR050611">
    <property type="entry name" value="ABCF"/>
</dbReference>
<dbReference type="Pfam" id="PF12848">
    <property type="entry name" value="ABC_tran_Xtn"/>
    <property type="match status" value="1"/>
</dbReference>
<proteinExistence type="predicted"/>